<name>A0A8H7UCS7_MORIS</name>
<feature type="transmembrane region" description="Helical" evidence="10">
    <location>
        <begin position="328"/>
        <end position="349"/>
    </location>
</feature>
<dbReference type="Gene3D" id="3.40.50.1000">
    <property type="entry name" value="HAD superfamily/HAD-like"/>
    <property type="match status" value="1"/>
</dbReference>
<keyword evidence="5" id="KW-0067">ATP-binding</keyword>
<feature type="transmembrane region" description="Helical" evidence="10">
    <location>
        <begin position="944"/>
        <end position="967"/>
    </location>
</feature>
<keyword evidence="6" id="KW-1278">Translocase</keyword>
<dbReference type="Pfam" id="PF13246">
    <property type="entry name" value="Cation_ATPase"/>
    <property type="match status" value="1"/>
</dbReference>
<dbReference type="Pfam" id="PF00690">
    <property type="entry name" value="Cation_ATPase_N"/>
    <property type="match status" value="1"/>
</dbReference>
<dbReference type="PRINTS" id="PR00119">
    <property type="entry name" value="CATATPASE"/>
</dbReference>
<dbReference type="PROSITE" id="PS00154">
    <property type="entry name" value="ATPASE_E1_E2"/>
    <property type="match status" value="1"/>
</dbReference>
<dbReference type="SFLD" id="SFLDF00027">
    <property type="entry name" value="p-type_atpase"/>
    <property type="match status" value="1"/>
</dbReference>
<dbReference type="PANTHER" id="PTHR43294:SF21">
    <property type="entry name" value="CATION TRANSPORTING ATPASE"/>
    <property type="match status" value="1"/>
</dbReference>
<sequence>MSDPSPNEKAPLPDPVEDSTAADNEKQQQAGKITFQPTVKPERTAKPAPSEQPSRRPSIAAVPQPAKKESKNVDITEHLLTPEECAQKYGTQINMTKPGDSKGLTSEAAAKTLQETGPNVLSPPKKRHPILKYLDSLTSLFNLLLILAGVLEYVLLGIDFKGNFQNTYLGAILIAVAFLNAFIEFYQQQKSQALLESFLNLIPTKCMVIRDGKLQQFNAAELVVGDVVFIRMGDKTPADLYIYNASELKADNSSLTGESDPQERVPTNEHKNPLEATNLMFNGTLAVSGEGYGVVVRTGDNTVLGQIAGMTSGEDKIDSPLSVEIDNFVKIIAAIALITALVFFGISFPVNNNNVSLALNFAIGVFVAWVPEGLPATVTILLTIAAKRMAARNVLVKDLQGVETLGAITLLATDKTGTLTRNQMTVTYVWSCLNMYSAFRSMGNDDSVVTNDSPGISEIMHNATLNTRAKFDRTDVPVNDRQILGDATETGLIRFAGNSLPDFDQLPDTYPKVFEIPFNSDNKWALTIHKKKHADGSLTLYLKGAPERVLRICNRILIGKNGESTELTDDHNLQFQQSYELMASKGHRVLAFAQMLLPESQYPEDFQFNKKEKNYPTDGFTFVGLASLEDPPKHGVREAIGKCREAGIKIMMVTGDHPLTAEAIGRKINLVLSDTKEMVAKRTGRPIEEIGEDEYRAIVIHGEKIDNLTDEEWDNIFMKSEIIFARTSPKHKLEIVKRAQSMGHIVGVTGDGVNDSPALKKADLGIAMNISGSDVSKEAASMILLDDNFASVVHGIEEGRLIFANLKKSIQYTITHSMPEVIPNLLYVIVPLPLPLSAILILVIDLGFELFAALTFAWDRPETAEGLMKMQPRKPVTPESIDRFRARAHRRAHPIDPESGEAIVPGRLSRWAKTVRSPFTKIFWQEKFEKTDDEVLVDLPLLSWAYLEVGIIEAIGSLVTYFVVLWYNGITPYDARIMQKGNGSPTFYFQNDGNYAQPYTTQRGYTLDAESQHKALAQAQSMVYFAIMIQQMFNLFACKTRYTLPLPFSMYAFSNWRTFLGIFGGVGLGVLIVYCPPFNIPFGTEWHTSPLWWLIPMGFGCIIIAYACLRMSILRKTNPVAWNPEISGLQMYPTIRSFDRSKSINQ</sequence>
<dbReference type="FunFam" id="3.40.1110.10:FF:000061">
    <property type="entry name" value="Potassium-transporting ATPase alpha chain 1"/>
    <property type="match status" value="1"/>
</dbReference>
<accession>A0A8H7UCS7</accession>
<dbReference type="Gene3D" id="2.70.150.10">
    <property type="entry name" value="Calcium-transporting ATPase, cytoplasmic transduction domain A"/>
    <property type="match status" value="1"/>
</dbReference>
<feature type="compositionally biased region" description="Basic and acidic residues" evidence="9">
    <location>
        <begin position="66"/>
        <end position="76"/>
    </location>
</feature>
<dbReference type="NCBIfam" id="TIGR01494">
    <property type="entry name" value="ATPase_P-type"/>
    <property type="match status" value="2"/>
</dbReference>
<dbReference type="EMBL" id="JAEPQZ010000012">
    <property type="protein sequence ID" value="KAG2174804.1"/>
    <property type="molecule type" value="Genomic_DNA"/>
</dbReference>
<feature type="compositionally biased region" description="Polar residues" evidence="9">
    <location>
        <begin position="27"/>
        <end position="37"/>
    </location>
</feature>
<dbReference type="SFLD" id="SFLDG00002">
    <property type="entry name" value="C1.7:_P-type_atpase_like"/>
    <property type="match status" value="1"/>
</dbReference>
<feature type="transmembrane region" description="Helical" evidence="10">
    <location>
        <begin position="825"/>
        <end position="858"/>
    </location>
</feature>
<dbReference type="InterPro" id="IPR044492">
    <property type="entry name" value="P_typ_ATPase_HD_dom"/>
</dbReference>
<evidence type="ECO:0000256" key="9">
    <source>
        <dbReference type="SAM" id="MobiDB-lite"/>
    </source>
</evidence>
<dbReference type="InterPro" id="IPR023299">
    <property type="entry name" value="ATPase_P-typ_cyto_dom_N"/>
</dbReference>
<evidence type="ECO:0000313" key="12">
    <source>
        <dbReference type="EMBL" id="KAG2174804.1"/>
    </source>
</evidence>
<feature type="transmembrane region" description="Helical" evidence="10">
    <location>
        <begin position="1091"/>
        <end position="1109"/>
    </location>
</feature>
<dbReference type="InterPro" id="IPR006068">
    <property type="entry name" value="ATPase_P-typ_cation-transptr_C"/>
</dbReference>
<feature type="domain" description="Cation-transporting P-type ATPase N-terminal" evidence="11">
    <location>
        <begin position="76"/>
        <end position="157"/>
    </location>
</feature>
<dbReference type="InterPro" id="IPR004014">
    <property type="entry name" value="ATPase_P-typ_cation-transptr_N"/>
</dbReference>
<evidence type="ECO:0000256" key="6">
    <source>
        <dbReference type="ARBA" id="ARBA00022967"/>
    </source>
</evidence>
<evidence type="ECO:0000256" key="3">
    <source>
        <dbReference type="ARBA" id="ARBA00022692"/>
    </source>
</evidence>
<dbReference type="InterPro" id="IPR023214">
    <property type="entry name" value="HAD_sf"/>
</dbReference>
<dbReference type="GO" id="GO:0005391">
    <property type="term" value="F:P-type sodium:potassium-exchanging transporter activity"/>
    <property type="evidence" value="ECO:0007669"/>
    <property type="project" value="TreeGrafter"/>
</dbReference>
<dbReference type="Pfam" id="PF00122">
    <property type="entry name" value="E1-E2_ATPase"/>
    <property type="match status" value="1"/>
</dbReference>
<dbReference type="FunFam" id="3.40.50.1000:FF:000083">
    <property type="entry name" value="Sodium/potassium-transporting ATPase subunit alpha"/>
    <property type="match status" value="1"/>
</dbReference>
<dbReference type="GO" id="GO:0005524">
    <property type="term" value="F:ATP binding"/>
    <property type="evidence" value="ECO:0007669"/>
    <property type="project" value="UniProtKB-KW"/>
</dbReference>
<feature type="transmembrane region" description="Helical" evidence="10">
    <location>
        <begin position="1059"/>
        <end position="1079"/>
    </location>
</feature>
<dbReference type="SFLD" id="SFLDS00003">
    <property type="entry name" value="Haloacid_Dehalogenase"/>
    <property type="match status" value="1"/>
</dbReference>
<dbReference type="Gene3D" id="3.40.1110.10">
    <property type="entry name" value="Calcium-transporting ATPase, cytoplasmic domain N"/>
    <property type="match status" value="1"/>
</dbReference>
<dbReference type="GO" id="GO:0006883">
    <property type="term" value="P:intracellular sodium ion homeostasis"/>
    <property type="evidence" value="ECO:0007669"/>
    <property type="project" value="TreeGrafter"/>
</dbReference>
<dbReference type="SMART" id="SM00831">
    <property type="entry name" value="Cation_ATPase_N"/>
    <property type="match status" value="1"/>
</dbReference>
<dbReference type="OrthoDB" id="158672at2759"/>
<evidence type="ECO:0000256" key="10">
    <source>
        <dbReference type="SAM" id="Phobius"/>
    </source>
</evidence>
<feature type="transmembrane region" description="Helical" evidence="10">
    <location>
        <begin position="361"/>
        <end position="385"/>
    </location>
</feature>
<dbReference type="GO" id="GO:0005886">
    <property type="term" value="C:plasma membrane"/>
    <property type="evidence" value="ECO:0007669"/>
    <property type="project" value="UniProtKB-SubCell"/>
</dbReference>
<dbReference type="PRINTS" id="PR00121">
    <property type="entry name" value="NAKATPASE"/>
</dbReference>
<dbReference type="SUPFAM" id="SSF81653">
    <property type="entry name" value="Calcium ATPase, transduction domain A"/>
    <property type="match status" value="1"/>
</dbReference>
<dbReference type="InterPro" id="IPR050510">
    <property type="entry name" value="Cation_transp_ATPase_P-type"/>
</dbReference>
<dbReference type="Pfam" id="PF00689">
    <property type="entry name" value="Cation_ATPase_C"/>
    <property type="match status" value="1"/>
</dbReference>
<feature type="transmembrane region" description="Helical" evidence="10">
    <location>
        <begin position="133"/>
        <end position="156"/>
    </location>
</feature>
<dbReference type="GO" id="GO:0016887">
    <property type="term" value="F:ATP hydrolysis activity"/>
    <property type="evidence" value="ECO:0007669"/>
    <property type="project" value="InterPro"/>
</dbReference>
<dbReference type="GO" id="GO:0030007">
    <property type="term" value="P:intracellular potassium ion homeostasis"/>
    <property type="evidence" value="ECO:0007669"/>
    <property type="project" value="TreeGrafter"/>
</dbReference>
<dbReference type="InterPro" id="IPR018303">
    <property type="entry name" value="ATPase_P-typ_P_site"/>
</dbReference>
<dbReference type="InterPro" id="IPR023298">
    <property type="entry name" value="ATPase_P-typ_TM_dom_sf"/>
</dbReference>
<keyword evidence="4" id="KW-0547">Nucleotide-binding</keyword>
<dbReference type="Gene3D" id="1.20.1110.10">
    <property type="entry name" value="Calcium-transporting ATPase, transmembrane domain"/>
    <property type="match status" value="2"/>
</dbReference>
<gene>
    <name evidence="12" type="ORF">INT43_005866</name>
</gene>
<comment type="subcellular location">
    <subcellularLocation>
        <location evidence="1">Cell membrane</location>
        <topology evidence="1">Multi-pass membrane protein</topology>
    </subcellularLocation>
</comment>
<reference evidence="12" key="1">
    <citation type="submission" date="2020-12" db="EMBL/GenBank/DDBJ databases">
        <title>Metabolic potential, ecology and presence of endohyphal bacteria is reflected in genomic diversity of Mucoromycotina.</title>
        <authorList>
            <person name="Muszewska A."/>
            <person name="Okrasinska A."/>
            <person name="Steczkiewicz K."/>
            <person name="Drgas O."/>
            <person name="Orlowska M."/>
            <person name="Perlinska-Lenart U."/>
            <person name="Aleksandrzak-Piekarczyk T."/>
            <person name="Szatraj K."/>
            <person name="Zielenkiewicz U."/>
            <person name="Pilsyk S."/>
            <person name="Malc E."/>
            <person name="Mieczkowski P."/>
            <person name="Kruszewska J.S."/>
            <person name="Biernat P."/>
            <person name="Pawlowska J."/>
        </authorList>
    </citation>
    <scope>NUCLEOTIDE SEQUENCE</scope>
    <source>
        <strain evidence="12">WA0000067209</strain>
    </source>
</reference>
<dbReference type="InterPro" id="IPR001757">
    <property type="entry name" value="P_typ_ATPase"/>
</dbReference>
<feature type="region of interest" description="Disordered" evidence="9">
    <location>
        <begin position="1"/>
        <end position="76"/>
    </location>
</feature>
<dbReference type="SUPFAM" id="SSF56784">
    <property type="entry name" value="HAD-like"/>
    <property type="match status" value="1"/>
</dbReference>
<dbReference type="InterPro" id="IPR008250">
    <property type="entry name" value="ATPase_P-typ_transduc_dom_A_sf"/>
</dbReference>
<dbReference type="GO" id="GO:0036376">
    <property type="term" value="P:sodium ion export across plasma membrane"/>
    <property type="evidence" value="ECO:0007669"/>
    <property type="project" value="TreeGrafter"/>
</dbReference>
<dbReference type="SUPFAM" id="SSF81665">
    <property type="entry name" value="Calcium ATPase, transmembrane domain M"/>
    <property type="match status" value="2"/>
</dbReference>
<evidence type="ECO:0000256" key="1">
    <source>
        <dbReference type="ARBA" id="ARBA00004651"/>
    </source>
</evidence>
<evidence type="ECO:0000256" key="2">
    <source>
        <dbReference type="ARBA" id="ARBA00022475"/>
    </source>
</evidence>
<proteinExistence type="predicted"/>
<dbReference type="GO" id="GO:1902600">
    <property type="term" value="P:proton transmembrane transport"/>
    <property type="evidence" value="ECO:0007669"/>
    <property type="project" value="TreeGrafter"/>
</dbReference>
<evidence type="ECO:0000259" key="11">
    <source>
        <dbReference type="SMART" id="SM00831"/>
    </source>
</evidence>
<evidence type="ECO:0000256" key="5">
    <source>
        <dbReference type="ARBA" id="ARBA00022840"/>
    </source>
</evidence>
<organism evidence="12 13">
    <name type="scientific">Mortierella isabellina</name>
    <name type="common">Filamentous fungus</name>
    <name type="synonym">Umbelopsis isabellina</name>
    <dbReference type="NCBI Taxonomy" id="91625"/>
    <lineage>
        <taxon>Eukaryota</taxon>
        <taxon>Fungi</taxon>
        <taxon>Fungi incertae sedis</taxon>
        <taxon>Mucoromycota</taxon>
        <taxon>Mucoromycotina</taxon>
        <taxon>Umbelopsidomycetes</taxon>
        <taxon>Umbelopsidales</taxon>
        <taxon>Umbelopsidaceae</taxon>
        <taxon>Umbelopsis</taxon>
    </lineage>
</organism>
<evidence type="ECO:0000313" key="13">
    <source>
        <dbReference type="Proteomes" id="UP000654370"/>
    </source>
</evidence>
<evidence type="ECO:0000256" key="4">
    <source>
        <dbReference type="ARBA" id="ARBA00022741"/>
    </source>
</evidence>
<evidence type="ECO:0000256" key="8">
    <source>
        <dbReference type="ARBA" id="ARBA00023136"/>
    </source>
</evidence>
<dbReference type="GO" id="GO:1990573">
    <property type="term" value="P:potassium ion import across plasma membrane"/>
    <property type="evidence" value="ECO:0007669"/>
    <property type="project" value="TreeGrafter"/>
</dbReference>
<feature type="transmembrane region" description="Helical" evidence="10">
    <location>
        <begin position="168"/>
        <end position="186"/>
    </location>
</feature>
<keyword evidence="2" id="KW-1003">Cell membrane</keyword>
<comment type="caution">
    <text evidence="12">The sequence shown here is derived from an EMBL/GenBank/DDBJ whole genome shotgun (WGS) entry which is preliminary data.</text>
</comment>
<dbReference type="SUPFAM" id="SSF81660">
    <property type="entry name" value="Metal cation-transporting ATPase, ATP-binding domain N"/>
    <property type="match status" value="1"/>
</dbReference>
<keyword evidence="3 10" id="KW-0812">Transmembrane</keyword>
<evidence type="ECO:0000256" key="7">
    <source>
        <dbReference type="ARBA" id="ARBA00022989"/>
    </source>
</evidence>
<dbReference type="Proteomes" id="UP000654370">
    <property type="component" value="Unassembled WGS sequence"/>
</dbReference>
<dbReference type="InterPro" id="IPR036412">
    <property type="entry name" value="HAD-like_sf"/>
</dbReference>
<keyword evidence="7 10" id="KW-1133">Transmembrane helix</keyword>
<dbReference type="PANTHER" id="PTHR43294">
    <property type="entry name" value="SODIUM/POTASSIUM-TRANSPORTING ATPASE SUBUNIT ALPHA"/>
    <property type="match status" value="1"/>
</dbReference>
<dbReference type="InterPro" id="IPR059000">
    <property type="entry name" value="ATPase_P-type_domA"/>
</dbReference>
<keyword evidence="8 10" id="KW-0472">Membrane</keyword>
<keyword evidence="13" id="KW-1185">Reference proteome</keyword>
<protein>
    <recommendedName>
        <fullName evidence="11">Cation-transporting P-type ATPase N-terminal domain-containing protein</fullName>
    </recommendedName>
</protein>
<dbReference type="AlphaFoldDB" id="A0A8H7UCS7"/>